<dbReference type="GO" id="GO:0016491">
    <property type="term" value="F:oxidoreductase activity"/>
    <property type="evidence" value="ECO:0007669"/>
    <property type="project" value="InterPro"/>
</dbReference>
<dbReference type="SUPFAM" id="SSF48056">
    <property type="entry name" value="Di-copper centre-containing domain"/>
    <property type="match status" value="1"/>
</dbReference>
<evidence type="ECO:0000313" key="6">
    <source>
        <dbReference type="Proteomes" id="UP000034680"/>
    </source>
</evidence>
<organism evidence="5 6">
    <name type="scientific">Diaporthe ampelina</name>
    <dbReference type="NCBI Taxonomy" id="1214573"/>
    <lineage>
        <taxon>Eukaryota</taxon>
        <taxon>Fungi</taxon>
        <taxon>Dikarya</taxon>
        <taxon>Ascomycota</taxon>
        <taxon>Pezizomycotina</taxon>
        <taxon>Sordariomycetes</taxon>
        <taxon>Sordariomycetidae</taxon>
        <taxon>Diaporthales</taxon>
        <taxon>Diaporthaceae</taxon>
        <taxon>Diaporthe</taxon>
    </lineage>
</organism>
<dbReference type="Gene3D" id="1.10.1280.10">
    <property type="entry name" value="Di-copper center containing domain from catechol oxidase"/>
    <property type="match status" value="1"/>
</dbReference>
<evidence type="ECO:0000256" key="2">
    <source>
        <dbReference type="ARBA" id="ARBA00023008"/>
    </source>
</evidence>
<sequence length="335" mass="37308">MARISLLAGVACLSTLAAASPLTSRDSNTTSTTCTELHQRKAWHNLSDDEKSAYIEAELCLINSPAKDGLPYSKTRWDELTYTHAIQTNWVHDVGSFLPFHRYYMWTHEKLLRDECNYTGYQPYWEESLDSGNISSSVVFDPVTGFGGEGGDCVDDGPFANLTLGLSSNGSQIWEEDYCLARSFSDTTFDYGNTTYIEECLASENYTTALECYMSLPHVAGHGGVGGTILSVAGSPAEPLFFLHHTNLDRLWWNWQQADPDTRTYDIGNWSNIPPYSYLEQQNLDYPSASLIDYSGDNGNITTLQHVLWMAGIVPNVTIEDVMDLSGETICAEYV</sequence>
<keyword evidence="6" id="KW-1185">Reference proteome</keyword>
<gene>
    <name evidence="5" type="ORF">UCDDA912_g07652</name>
</gene>
<feature type="signal peptide" evidence="3">
    <location>
        <begin position="1"/>
        <end position="19"/>
    </location>
</feature>
<dbReference type="PRINTS" id="PR00092">
    <property type="entry name" value="TYROSINASE"/>
</dbReference>
<keyword evidence="3" id="KW-0732">Signal</keyword>
<dbReference type="EMBL" id="LCUC01000321">
    <property type="protein sequence ID" value="KKY32397.1"/>
    <property type="molecule type" value="Genomic_DNA"/>
</dbReference>
<dbReference type="InterPro" id="IPR008922">
    <property type="entry name" value="Di-copper_centre_dom_sf"/>
</dbReference>
<evidence type="ECO:0000259" key="4">
    <source>
        <dbReference type="PROSITE" id="PS00497"/>
    </source>
</evidence>
<dbReference type="PANTHER" id="PTHR11474">
    <property type="entry name" value="TYROSINASE FAMILY MEMBER"/>
    <property type="match status" value="1"/>
</dbReference>
<dbReference type="AlphaFoldDB" id="A0A0G2FCS1"/>
<dbReference type="InterPro" id="IPR050316">
    <property type="entry name" value="Tyrosinase/Hemocyanin"/>
</dbReference>
<dbReference type="STRING" id="1214573.A0A0G2FCS1"/>
<keyword evidence="1" id="KW-0479">Metal-binding</keyword>
<reference evidence="5 6" key="1">
    <citation type="submission" date="2015-05" db="EMBL/GenBank/DDBJ databases">
        <title>Distinctive expansion of gene families associated with plant cell wall degradation and secondary metabolism in the genomes of grapevine trunk pathogens.</title>
        <authorList>
            <person name="Lawrence D.P."/>
            <person name="Travadon R."/>
            <person name="Rolshausen P.E."/>
            <person name="Baumgartner K."/>
        </authorList>
    </citation>
    <scope>NUCLEOTIDE SEQUENCE [LARGE SCALE GENOMIC DNA]</scope>
    <source>
        <strain evidence="5">DA912</strain>
    </source>
</reference>
<keyword evidence="2" id="KW-0186">Copper</keyword>
<dbReference type="InterPro" id="IPR002227">
    <property type="entry name" value="Tyrosinase_Cu-bd"/>
</dbReference>
<evidence type="ECO:0000313" key="5">
    <source>
        <dbReference type="EMBL" id="KKY32397.1"/>
    </source>
</evidence>
<dbReference type="PROSITE" id="PS00497">
    <property type="entry name" value="TYROSINASE_1"/>
    <property type="match status" value="1"/>
</dbReference>
<proteinExistence type="predicted"/>
<dbReference type="GO" id="GO:0046872">
    <property type="term" value="F:metal ion binding"/>
    <property type="evidence" value="ECO:0007669"/>
    <property type="project" value="UniProtKB-KW"/>
</dbReference>
<comment type="caution">
    <text evidence="5">The sequence shown here is derived from an EMBL/GenBank/DDBJ whole genome shotgun (WGS) entry which is preliminary data.</text>
</comment>
<feature type="chain" id="PRO_5002543899" evidence="3">
    <location>
        <begin position="20"/>
        <end position="335"/>
    </location>
</feature>
<dbReference type="Pfam" id="PF00264">
    <property type="entry name" value="Tyrosinase"/>
    <property type="match status" value="1"/>
</dbReference>
<reference evidence="5 6" key="2">
    <citation type="submission" date="2015-05" db="EMBL/GenBank/DDBJ databases">
        <authorList>
            <person name="Morales-Cruz A."/>
            <person name="Amrine K.C."/>
            <person name="Cantu D."/>
        </authorList>
    </citation>
    <scope>NUCLEOTIDE SEQUENCE [LARGE SCALE GENOMIC DNA]</scope>
    <source>
        <strain evidence="5">DA912</strain>
    </source>
</reference>
<dbReference type="PANTHER" id="PTHR11474:SF126">
    <property type="entry name" value="TYROSINASE-LIKE PROTEIN TYR-1-RELATED"/>
    <property type="match status" value="1"/>
</dbReference>
<name>A0A0G2FCS1_9PEZI</name>
<dbReference type="Proteomes" id="UP000034680">
    <property type="component" value="Unassembled WGS sequence"/>
</dbReference>
<evidence type="ECO:0000256" key="3">
    <source>
        <dbReference type="SAM" id="SignalP"/>
    </source>
</evidence>
<protein>
    <submittedName>
        <fullName evidence="5">Putative amino acid transporter</fullName>
    </submittedName>
</protein>
<evidence type="ECO:0000256" key="1">
    <source>
        <dbReference type="ARBA" id="ARBA00022723"/>
    </source>
</evidence>
<feature type="domain" description="Tyrosinase copper-binding" evidence="4">
    <location>
        <begin position="92"/>
        <end position="109"/>
    </location>
</feature>
<dbReference type="OrthoDB" id="6132182at2759"/>
<accession>A0A0G2FCS1</accession>